<protein>
    <submittedName>
        <fullName evidence="2">Uncharacterized protein</fullName>
    </submittedName>
</protein>
<organism evidence="2 3">
    <name type="scientific">Paenibacillus aurantiacus</name>
    <dbReference type="NCBI Taxonomy" id="1936118"/>
    <lineage>
        <taxon>Bacteria</taxon>
        <taxon>Bacillati</taxon>
        <taxon>Bacillota</taxon>
        <taxon>Bacilli</taxon>
        <taxon>Bacillales</taxon>
        <taxon>Paenibacillaceae</taxon>
        <taxon>Paenibacillus</taxon>
    </lineage>
</organism>
<gene>
    <name evidence="2" type="ORF">ACFFSY_29545</name>
</gene>
<sequence length="61" mass="6789">MKRSEIKEGSTYDNGSKGKWNTQRTVDKVDGDEVHYSVTVGRDLGKKGKMKKASLAIWDSA</sequence>
<comment type="caution">
    <text evidence="2">The sequence shown here is derived from an EMBL/GenBank/DDBJ whole genome shotgun (WGS) entry which is preliminary data.</text>
</comment>
<keyword evidence="3" id="KW-1185">Reference proteome</keyword>
<feature type="compositionally biased region" description="Basic and acidic residues" evidence="1">
    <location>
        <begin position="1"/>
        <end position="10"/>
    </location>
</feature>
<evidence type="ECO:0000256" key="1">
    <source>
        <dbReference type="SAM" id="MobiDB-lite"/>
    </source>
</evidence>
<accession>A0ABV5L0V7</accession>
<dbReference type="Proteomes" id="UP001589747">
    <property type="component" value="Unassembled WGS sequence"/>
</dbReference>
<proteinExistence type="predicted"/>
<evidence type="ECO:0000313" key="3">
    <source>
        <dbReference type="Proteomes" id="UP001589747"/>
    </source>
</evidence>
<name>A0ABV5L0V7_9BACL</name>
<evidence type="ECO:0000313" key="2">
    <source>
        <dbReference type="EMBL" id="MFB9330108.1"/>
    </source>
</evidence>
<reference evidence="2 3" key="1">
    <citation type="submission" date="2024-09" db="EMBL/GenBank/DDBJ databases">
        <authorList>
            <person name="Sun Q."/>
            <person name="Mori K."/>
        </authorList>
    </citation>
    <scope>NUCLEOTIDE SEQUENCE [LARGE SCALE GENOMIC DNA]</scope>
    <source>
        <strain evidence="2 3">TISTR 2452</strain>
    </source>
</reference>
<feature type="region of interest" description="Disordered" evidence="1">
    <location>
        <begin position="1"/>
        <end position="24"/>
    </location>
</feature>
<feature type="compositionally biased region" description="Polar residues" evidence="1">
    <location>
        <begin position="11"/>
        <end position="24"/>
    </location>
</feature>
<dbReference type="EMBL" id="JBHMDO010000047">
    <property type="protein sequence ID" value="MFB9330108.1"/>
    <property type="molecule type" value="Genomic_DNA"/>
</dbReference>
<dbReference type="RefSeq" id="WP_377500986.1">
    <property type="nucleotide sequence ID" value="NZ_JBHMDO010000047.1"/>
</dbReference>